<accession>A0A7J6MW12</accession>
<keyword evidence="2" id="KW-0472">Membrane</keyword>
<keyword evidence="4" id="KW-1185">Reference proteome</keyword>
<evidence type="ECO:0000256" key="2">
    <source>
        <dbReference type="SAM" id="Phobius"/>
    </source>
</evidence>
<feature type="transmembrane region" description="Helical" evidence="2">
    <location>
        <begin position="70"/>
        <end position="91"/>
    </location>
</feature>
<dbReference type="AlphaFoldDB" id="A0A7J6MW12"/>
<feature type="transmembrane region" description="Helical" evidence="2">
    <location>
        <begin position="42"/>
        <end position="64"/>
    </location>
</feature>
<feature type="transmembrane region" description="Helical" evidence="2">
    <location>
        <begin position="12"/>
        <end position="30"/>
    </location>
</feature>
<protein>
    <submittedName>
        <fullName evidence="3">Uncharacterized protein</fullName>
    </submittedName>
</protein>
<evidence type="ECO:0000313" key="4">
    <source>
        <dbReference type="Proteomes" id="UP000591131"/>
    </source>
</evidence>
<evidence type="ECO:0000313" key="3">
    <source>
        <dbReference type="EMBL" id="KAF4675815.1"/>
    </source>
</evidence>
<organism evidence="3 4">
    <name type="scientific">Perkinsus chesapeaki</name>
    <name type="common">Clam parasite</name>
    <name type="synonym">Perkinsus andrewsi</name>
    <dbReference type="NCBI Taxonomy" id="330153"/>
    <lineage>
        <taxon>Eukaryota</taxon>
        <taxon>Sar</taxon>
        <taxon>Alveolata</taxon>
        <taxon>Perkinsozoa</taxon>
        <taxon>Perkinsea</taxon>
        <taxon>Perkinsida</taxon>
        <taxon>Perkinsidae</taxon>
        <taxon>Perkinsus</taxon>
    </lineage>
</organism>
<evidence type="ECO:0000256" key="1">
    <source>
        <dbReference type="SAM" id="MobiDB-lite"/>
    </source>
</evidence>
<comment type="caution">
    <text evidence="3">The sequence shown here is derived from an EMBL/GenBank/DDBJ whole genome shotgun (WGS) entry which is preliminary data.</text>
</comment>
<dbReference type="Proteomes" id="UP000591131">
    <property type="component" value="Unassembled WGS sequence"/>
</dbReference>
<sequence>MLVHYIFDVANGGVYSRMWACLLLYPYTFVSSLGMPAAKCKLGDFTLANLATALAYIPVGFYVGDAYSEAWIAGVSVTFGTIVPWIVIFLFQAFHLIPSPGLPITQQLPYSAANFFDLLTGYFICASDHKNAISAESEEFSQVCFAAAKQKLPVKLSSVFWNIAGELFSLKDCLLIQDLEPGIIAYIWKPLATDFSLLRSEVGIVLRKTARGVPEEADRNLDGRIVHCGELIIDVVSDLNRRAVEGSIKRPSTTAIVQFYYALGSMMYIAGLAEKYRVASVAQKREEQQARLDKKNRVLIGVLETDDKVVSALDDFYYQTEGLARNGVHSDGDSTTADEATPPPVISDDREQFGAAGFKSMAERAALLDDAKVETIVFKKIHLVHDVTKRVLKNQKLMNEVLRDGLVLYSSLVLSAKHLNDPSVSQALFPLVGSIRELAKAIKTSSDRMVNYLYDAGSTPGMLDHLPSDVHALVEECADNFQSFRKDVVEDVMNGGNKLQAMRGINGVSFCHTVYALTMFAERWNALEAQLHSGGHNATVELATRPPPAQMALMVLRSRSNMV</sequence>
<dbReference type="EMBL" id="JAAPAO010000042">
    <property type="protein sequence ID" value="KAF4675815.1"/>
    <property type="molecule type" value="Genomic_DNA"/>
</dbReference>
<gene>
    <name evidence="3" type="ORF">FOL47_007241</name>
</gene>
<dbReference type="OrthoDB" id="444646at2759"/>
<reference evidence="3 4" key="1">
    <citation type="submission" date="2020-04" db="EMBL/GenBank/DDBJ databases">
        <title>Perkinsus chesapeaki whole genome sequence.</title>
        <authorList>
            <person name="Bogema D.R."/>
        </authorList>
    </citation>
    <scope>NUCLEOTIDE SEQUENCE [LARGE SCALE GENOMIC DNA]</scope>
    <source>
        <strain evidence="3">ATCC PRA-425</strain>
    </source>
</reference>
<feature type="region of interest" description="Disordered" evidence="1">
    <location>
        <begin position="327"/>
        <end position="347"/>
    </location>
</feature>
<proteinExistence type="predicted"/>
<keyword evidence="2" id="KW-1133">Transmembrane helix</keyword>
<name>A0A7J6MW12_PERCH</name>
<keyword evidence="2" id="KW-0812">Transmembrane</keyword>